<gene>
    <name evidence="2" type="ORF">G7026_15580</name>
</gene>
<keyword evidence="3" id="KW-1185">Reference proteome</keyword>
<sequence>MNTDELIRQLGAHVEPIDRHLLARRLTVALGVGLVAALLLLNTLLGFRSDIASVAQTPLFWAKVAFPLVLAIGALWAFSRLARPGMHAGNARWLLVAPVLVVWLGALVVLLDTASDARLELVLGHTWKTCPFNIMLLAVPAFLCNLWVMRGMRPTRLRLAGALAGLLAAATATVVYCLHCPEMAVPFWGVWYLLGMLMPAALGALIGPRVLKW</sequence>
<protein>
    <submittedName>
        <fullName evidence="2">DUF1109 domain-containing protein</fullName>
    </submittedName>
</protein>
<dbReference type="Proteomes" id="UP000786387">
    <property type="component" value="Unassembled WGS sequence"/>
</dbReference>
<keyword evidence="1" id="KW-0472">Membrane</keyword>
<feature type="transmembrane region" description="Helical" evidence="1">
    <location>
        <begin position="160"/>
        <end position="178"/>
    </location>
</feature>
<evidence type="ECO:0000256" key="1">
    <source>
        <dbReference type="SAM" id="Phobius"/>
    </source>
</evidence>
<accession>A0ABR5Z3P0</accession>
<feature type="transmembrane region" description="Helical" evidence="1">
    <location>
        <begin position="131"/>
        <end position="148"/>
    </location>
</feature>
<comment type="caution">
    <text evidence="2">The sequence shown here is derived from an EMBL/GenBank/DDBJ whole genome shotgun (WGS) entry which is preliminary data.</text>
</comment>
<dbReference type="EMBL" id="JAAMRF010000008">
    <property type="protein sequence ID" value="MBA1274774.1"/>
    <property type="molecule type" value="Genomic_DNA"/>
</dbReference>
<proteinExistence type="predicted"/>
<feature type="transmembrane region" description="Helical" evidence="1">
    <location>
        <begin position="26"/>
        <end position="47"/>
    </location>
</feature>
<reference evidence="2 3" key="1">
    <citation type="submission" date="2020-02" db="EMBL/GenBank/DDBJ databases">
        <title>Synteny-based analysis reveals conserved mechanism for high triclosan tolerance in Pseudomonas, as well as instances of horizontal transfer.</title>
        <authorList>
            <person name="Mcfarland A.G."/>
            <person name="Bertucci H.K."/>
            <person name="Litmann E."/>
            <person name="Shen J."/>
            <person name="Huttenhower C."/>
            <person name="Hartmann E.M."/>
        </authorList>
    </citation>
    <scope>NUCLEOTIDE SEQUENCE [LARGE SCALE GENOMIC DNA]</scope>
    <source>
        <strain evidence="2 3">115A1</strain>
    </source>
</reference>
<evidence type="ECO:0000313" key="2">
    <source>
        <dbReference type="EMBL" id="MBA1274774.1"/>
    </source>
</evidence>
<feature type="transmembrane region" description="Helical" evidence="1">
    <location>
        <begin position="190"/>
        <end position="211"/>
    </location>
</feature>
<evidence type="ECO:0000313" key="3">
    <source>
        <dbReference type="Proteomes" id="UP000786387"/>
    </source>
</evidence>
<name>A0ABR5Z3P0_9GAMM</name>
<dbReference type="InterPro" id="IPR009495">
    <property type="entry name" value="NrsF"/>
</dbReference>
<organism evidence="2 3">
    <name type="scientific">Stutzerimonas azotifigens</name>
    <dbReference type="NCBI Taxonomy" id="291995"/>
    <lineage>
        <taxon>Bacteria</taxon>
        <taxon>Pseudomonadati</taxon>
        <taxon>Pseudomonadota</taxon>
        <taxon>Gammaproteobacteria</taxon>
        <taxon>Pseudomonadales</taxon>
        <taxon>Pseudomonadaceae</taxon>
        <taxon>Stutzerimonas</taxon>
    </lineage>
</organism>
<feature type="transmembrane region" description="Helical" evidence="1">
    <location>
        <begin position="59"/>
        <end position="79"/>
    </location>
</feature>
<dbReference type="Pfam" id="PF06532">
    <property type="entry name" value="NrsF"/>
    <property type="match status" value="1"/>
</dbReference>
<keyword evidence="1" id="KW-1133">Transmembrane helix</keyword>
<feature type="transmembrane region" description="Helical" evidence="1">
    <location>
        <begin position="91"/>
        <end position="111"/>
    </location>
</feature>
<keyword evidence="1" id="KW-0812">Transmembrane</keyword>
<dbReference type="RefSeq" id="WP_181071826.1">
    <property type="nucleotide sequence ID" value="NZ_JAAMRF010000008.1"/>
</dbReference>